<dbReference type="Gene3D" id="3.90.550.10">
    <property type="entry name" value="Spore Coat Polysaccharide Biosynthesis Protein SpsA, Chain A"/>
    <property type="match status" value="1"/>
</dbReference>
<dbReference type="PROSITE" id="PS00101">
    <property type="entry name" value="HEXAPEP_TRANSFERASES"/>
    <property type="match status" value="1"/>
</dbReference>
<dbReference type="GO" id="GO:0031470">
    <property type="term" value="C:carboxysome"/>
    <property type="evidence" value="ECO:0007669"/>
    <property type="project" value="UniProtKB-ARBA"/>
</dbReference>
<accession>A0A1J1LV25</accession>
<dbReference type="Pfam" id="PF00132">
    <property type="entry name" value="Hexapep"/>
    <property type="match status" value="1"/>
</dbReference>
<dbReference type="InterPro" id="IPR001173">
    <property type="entry name" value="Glyco_trans_2-like"/>
</dbReference>
<reference evidence="6" key="1">
    <citation type="submission" date="2015-10" db="EMBL/GenBank/DDBJ databases">
        <authorList>
            <person name="Regsiter A."/>
            <person name="william w."/>
        </authorList>
    </citation>
    <scope>NUCLEOTIDE SEQUENCE [LARGE SCALE GENOMIC DNA]</scope>
</reference>
<keyword evidence="2 5" id="KW-0808">Transferase</keyword>
<dbReference type="RefSeq" id="WP_367400308.1">
    <property type="nucleotide sequence ID" value="NZ_LN889817.1"/>
</dbReference>
<dbReference type="InterPro" id="IPR045304">
    <property type="entry name" value="LbH_SAT"/>
</dbReference>
<dbReference type="AlphaFoldDB" id="A0A1J1LV25"/>
<dbReference type="SUPFAM" id="SSF51161">
    <property type="entry name" value="Trimeric LpxA-like enzymes"/>
    <property type="match status" value="1"/>
</dbReference>
<feature type="domain" description="Glycosyltransferase 2-like" evidence="4">
    <location>
        <begin position="15"/>
        <end position="149"/>
    </location>
</feature>
<dbReference type="Proteomes" id="UP000184315">
    <property type="component" value="Unassembled WGS sequence"/>
</dbReference>
<proteinExistence type="inferred from homology"/>
<dbReference type="SUPFAM" id="SSF53448">
    <property type="entry name" value="Nucleotide-diphospho-sugar transferases"/>
    <property type="match status" value="1"/>
</dbReference>
<name>A0A1J1LV25_9CYAN</name>
<keyword evidence="3" id="KW-0677">Repeat</keyword>
<evidence type="ECO:0000259" key="4">
    <source>
        <dbReference type="Pfam" id="PF00535"/>
    </source>
</evidence>
<dbReference type="Pfam" id="PF00535">
    <property type="entry name" value="Glycos_transf_2"/>
    <property type="match status" value="1"/>
</dbReference>
<evidence type="ECO:0000256" key="1">
    <source>
        <dbReference type="ARBA" id="ARBA00007274"/>
    </source>
</evidence>
<keyword evidence="6" id="KW-1185">Reference proteome</keyword>
<dbReference type="InterPro" id="IPR001451">
    <property type="entry name" value="Hexapep"/>
</dbReference>
<dbReference type="CDD" id="cd04186">
    <property type="entry name" value="GT_2_like_c"/>
    <property type="match status" value="1"/>
</dbReference>
<dbReference type="GO" id="GO:0016740">
    <property type="term" value="F:transferase activity"/>
    <property type="evidence" value="ECO:0007669"/>
    <property type="project" value="UniProtKB-KW"/>
</dbReference>
<evidence type="ECO:0000256" key="2">
    <source>
        <dbReference type="ARBA" id="ARBA00022679"/>
    </source>
</evidence>
<protein>
    <submittedName>
        <fullName evidence="5">Glycosyl transferase, group 2 family protein (Modular protein)</fullName>
    </submittedName>
</protein>
<comment type="similarity">
    <text evidence="1">Belongs to the transferase hexapeptide repeat family.</text>
</comment>
<dbReference type="CDD" id="cd03354">
    <property type="entry name" value="LbH_SAT"/>
    <property type="match status" value="1"/>
</dbReference>
<dbReference type="Gene3D" id="2.160.10.10">
    <property type="entry name" value="Hexapeptide repeat proteins"/>
    <property type="match status" value="1"/>
</dbReference>
<sequence length="529" mass="59799">MVHSPVITHPYPLVIVIVNYRTASLTIDCLYSLVNEVQALPGTKVVVSDNASGDNSLTQIQAVIDQEKWGDWVSLIPLDHNGGYAFGNNAIIRPILQSENPPSYFLLLNPDTIVRSGALIKLVEFMEKNPEIGIAGSRLEDPDGTPQRSAFRFHTLWGELDSGLRLGLVSKLLEKWVVAPPVPEQACQMDWVAGASMIVRCSVFETIGLIDEDYFMYYEEMDFCLQAKKAGWNCWYVPESRVVHLVGQSSGINNIKSNPKRLPKYWFDSRQYYFTKNYGQLYAGVTDIIWILSFMTWRVRRQLQNKPDADPPQLLQDFIRYSVLFNLINIFRSDIDPAQNTNIQPQINPTQNLGLWEQIQEDWIAHDRDWTKPGFRAVVVQRFGVWRMQIKSFMFRAPLSFLYRMLYRKIRNTYGIELPHSVELGRRVIVEHQHGIVIHGNSVIGDDCIIRQGVTLGNRYLDKPFDAPKLGKRVNIGAGAKILGNVTIGDDVCIGANAVVLSDVPSGETVVGIPAQIIRSKSAQNPNLI</sequence>
<evidence type="ECO:0000313" key="5">
    <source>
        <dbReference type="EMBL" id="CUR35716.1"/>
    </source>
</evidence>
<dbReference type="PANTHER" id="PTHR43179:SF7">
    <property type="entry name" value="RHAMNOSYLTRANSFERASE WBBL"/>
    <property type="match status" value="1"/>
</dbReference>
<organism evidence="5 6">
    <name type="scientific">Planktothrix tepida PCC 9214</name>
    <dbReference type="NCBI Taxonomy" id="671072"/>
    <lineage>
        <taxon>Bacteria</taxon>
        <taxon>Bacillati</taxon>
        <taxon>Cyanobacteriota</taxon>
        <taxon>Cyanophyceae</taxon>
        <taxon>Oscillatoriophycideae</taxon>
        <taxon>Oscillatoriales</taxon>
        <taxon>Microcoleaceae</taxon>
        <taxon>Planktothrix</taxon>
    </lineage>
</organism>
<dbReference type="GO" id="GO:0043886">
    <property type="term" value="F:structural constituent of carboxysome shell"/>
    <property type="evidence" value="ECO:0007669"/>
    <property type="project" value="UniProtKB-ARBA"/>
</dbReference>
<dbReference type="InterPro" id="IPR018357">
    <property type="entry name" value="Hexapep_transf_CS"/>
</dbReference>
<dbReference type="PANTHER" id="PTHR43179">
    <property type="entry name" value="RHAMNOSYLTRANSFERASE WBBL"/>
    <property type="match status" value="1"/>
</dbReference>
<evidence type="ECO:0000256" key="3">
    <source>
        <dbReference type="ARBA" id="ARBA00022737"/>
    </source>
</evidence>
<gene>
    <name evidence="5" type="ORF">PL9214710013</name>
</gene>
<dbReference type="InterPro" id="IPR011004">
    <property type="entry name" value="Trimer_LpxA-like_sf"/>
</dbReference>
<dbReference type="EMBL" id="CZDF01000179">
    <property type="protein sequence ID" value="CUR35716.1"/>
    <property type="molecule type" value="Genomic_DNA"/>
</dbReference>
<dbReference type="InterPro" id="IPR029044">
    <property type="entry name" value="Nucleotide-diphossugar_trans"/>
</dbReference>
<dbReference type="STRING" id="671072.PL9214710013"/>
<evidence type="ECO:0000313" key="6">
    <source>
        <dbReference type="Proteomes" id="UP000184315"/>
    </source>
</evidence>